<protein>
    <recommendedName>
        <fullName evidence="3">DUF2946 domain-containing protein</fullName>
    </recommendedName>
</protein>
<evidence type="ECO:0000313" key="1">
    <source>
        <dbReference type="EMBL" id="TFW32544.1"/>
    </source>
</evidence>
<evidence type="ECO:0000313" key="2">
    <source>
        <dbReference type="Proteomes" id="UP000297258"/>
    </source>
</evidence>
<proteinExistence type="predicted"/>
<gene>
    <name evidence="1" type="ORF">E4O92_09540</name>
</gene>
<dbReference type="Proteomes" id="UP000297258">
    <property type="component" value="Unassembled WGS sequence"/>
</dbReference>
<keyword evidence="2" id="KW-1185">Reference proteome</keyword>
<dbReference type="RefSeq" id="WP_135189526.1">
    <property type="nucleotide sequence ID" value="NZ_SPUM01000055.1"/>
</dbReference>
<comment type="caution">
    <text evidence="1">The sequence shown here is derived from an EMBL/GenBank/DDBJ whole genome shotgun (WGS) entry which is preliminary data.</text>
</comment>
<dbReference type="OrthoDB" id="9154883at2"/>
<dbReference type="AlphaFoldDB" id="A0A4Y9T468"/>
<sequence length="106" mass="11300">MSLLLLVTQQMSLLHGYAHTANLQETPARLALAEPGTERGGKSSKPALHDLCAQCMASAQVAFALPLKVLQFVPVELAFNLLPAPRTPALCLLTVCVFQPRGPPQA</sequence>
<evidence type="ECO:0008006" key="3">
    <source>
        <dbReference type="Google" id="ProtNLM"/>
    </source>
</evidence>
<dbReference type="EMBL" id="SPUM01000055">
    <property type="protein sequence ID" value="TFW32544.1"/>
    <property type="molecule type" value="Genomic_DNA"/>
</dbReference>
<accession>A0A4Y9T468</accession>
<reference evidence="1 2" key="1">
    <citation type="submission" date="2019-03" db="EMBL/GenBank/DDBJ databases">
        <title>Draft genome of Massilia hortus sp. nov., a novel bacterial species of the Oxalobacteraceae family.</title>
        <authorList>
            <person name="Peta V."/>
            <person name="Raths R."/>
            <person name="Bucking H."/>
        </authorList>
    </citation>
    <scope>NUCLEOTIDE SEQUENCE [LARGE SCALE GENOMIC DNA]</scope>
    <source>
        <strain evidence="1 2">ONC3</strain>
    </source>
</reference>
<name>A0A4Y9T468_9BURK</name>
<organism evidence="1 2">
    <name type="scientific">Massilia horti</name>
    <dbReference type="NCBI Taxonomy" id="2562153"/>
    <lineage>
        <taxon>Bacteria</taxon>
        <taxon>Pseudomonadati</taxon>
        <taxon>Pseudomonadota</taxon>
        <taxon>Betaproteobacteria</taxon>
        <taxon>Burkholderiales</taxon>
        <taxon>Oxalobacteraceae</taxon>
        <taxon>Telluria group</taxon>
        <taxon>Massilia</taxon>
    </lineage>
</organism>